<name>A0A2T0X423_9RHOB</name>
<protein>
    <submittedName>
        <fullName evidence="2">Uncharacterized protein</fullName>
    </submittedName>
</protein>
<dbReference type="RefSeq" id="WP_106161190.1">
    <property type="nucleotide sequence ID" value="NZ_PVTT01000002.1"/>
</dbReference>
<reference evidence="2 3" key="1">
    <citation type="submission" date="2018-03" db="EMBL/GenBank/DDBJ databases">
        <title>Genomic Encyclopedia of Archaeal and Bacterial Type Strains, Phase II (KMG-II): from individual species to whole genera.</title>
        <authorList>
            <person name="Goeker M."/>
        </authorList>
    </citation>
    <scope>NUCLEOTIDE SEQUENCE [LARGE SCALE GENOMIC DNA]</scope>
    <source>
        <strain evidence="2 3">DSM 29318</strain>
    </source>
</reference>
<accession>A0A2T0X423</accession>
<evidence type="ECO:0000313" key="3">
    <source>
        <dbReference type="Proteomes" id="UP000238801"/>
    </source>
</evidence>
<keyword evidence="3" id="KW-1185">Reference proteome</keyword>
<dbReference type="AlphaFoldDB" id="A0A2T0X423"/>
<dbReference type="InterPro" id="IPR046171">
    <property type="entry name" value="DUF6173"/>
</dbReference>
<proteinExistence type="predicted"/>
<gene>
    <name evidence="2" type="ORF">BCF33_2494</name>
</gene>
<dbReference type="Proteomes" id="UP000238801">
    <property type="component" value="Unassembled WGS sequence"/>
</dbReference>
<dbReference type="EMBL" id="PVTT01000002">
    <property type="protein sequence ID" value="PRY93614.1"/>
    <property type="molecule type" value="Genomic_DNA"/>
</dbReference>
<evidence type="ECO:0000313" key="2">
    <source>
        <dbReference type="EMBL" id="PRY93614.1"/>
    </source>
</evidence>
<sequence length="162" mass="17449">MTESTLASAAEEAALPPDPARAHAVRMDGLRGVEDEKTPDPSKRRPRSPAEWAYRRLALYMAKFEEGLAEGEEMAMTASAGGASAIRIRGMGHFDPDIVTFYGIDPAGVKVQLIQHVSQLSVLLRALPKAGRGRPYRIGFDLRRDLEEGPEPGTAPADGVAP</sequence>
<evidence type="ECO:0000256" key="1">
    <source>
        <dbReference type="SAM" id="MobiDB-lite"/>
    </source>
</evidence>
<dbReference type="OrthoDB" id="7202559at2"/>
<feature type="region of interest" description="Disordered" evidence="1">
    <location>
        <begin position="143"/>
        <end position="162"/>
    </location>
</feature>
<comment type="caution">
    <text evidence="2">The sequence shown here is derived from an EMBL/GenBank/DDBJ whole genome shotgun (WGS) entry which is preliminary data.</text>
</comment>
<organism evidence="2 3">
    <name type="scientific">Hasllibacter halocynthiae</name>
    <dbReference type="NCBI Taxonomy" id="595589"/>
    <lineage>
        <taxon>Bacteria</taxon>
        <taxon>Pseudomonadati</taxon>
        <taxon>Pseudomonadota</taxon>
        <taxon>Alphaproteobacteria</taxon>
        <taxon>Rhodobacterales</taxon>
        <taxon>Roseobacteraceae</taxon>
        <taxon>Hasllibacter</taxon>
    </lineage>
</organism>
<feature type="region of interest" description="Disordered" evidence="1">
    <location>
        <begin position="1"/>
        <end position="48"/>
    </location>
</feature>
<feature type="compositionally biased region" description="Basic and acidic residues" evidence="1">
    <location>
        <begin position="25"/>
        <end position="43"/>
    </location>
</feature>
<feature type="compositionally biased region" description="Low complexity" evidence="1">
    <location>
        <begin position="1"/>
        <end position="15"/>
    </location>
</feature>
<dbReference type="Pfam" id="PF19670">
    <property type="entry name" value="DUF6173"/>
    <property type="match status" value="1"/>
</dbReference>